<reference evidence="1 2" key="1">
    <citation type="submission" date="2017-06" db="EMBL/GenBank/DDBJ databases">
        <title>Genome sequencing of cyanobaciteial culture collection at National Institute for Environmental Studies (NIES).</title>
        <authorList>
            <person name="Hirose Y."/>
            <person name="Shimura Y."/>
            <person name="Fujisawa T."/>
            <person name="Nakamura Y."/>
            <person name="Kawachi M."/>
        </authorList>
    </citation>
    <scope>NUCLEOTIDE SEQUENCE [LARGE SCALE GENOMIC DNA]</scope>
    <source>
        <strain evidence="1 2">NIES-37</strain>
    </source>
</reference>
<keyword evidence="2" id="KW-1185">Reference proteome</keyword>
<evidence type="ECO:0000313" key="2">
    <source>
        <dbReference type="Proteomes" id="UP000218785"/>
    </source>
</evidence>
<name>A0A1Z4N5J2_9CYAN</name>
<accession>A0A1Z4N5J2</accession>
<dbReference type="Proteomes" id="UP000218785">
    <property type="component" value="Chromosome"/>
</dbReference>
<protein>
    <submittedName>
        <fullName evidence="1">Uncharacterized protein</fullName>
    </submittedName>
</protein>
<dbReference type="AlphaFoldDB" id="A0A1Z4N5J2"/>
<gene>
    <name evidence="1" type="ORF">NIES37_49200</name>
</gene>
<dbReference type="RefSeq" id="WP_096580158.1">
    <property type="nucleotide sequence ID" value="NZ_CAWNJS010000001.1"/>
</dbReference>
<dbReference type="EMBL" id="AP018248">
    <property type="protein sequence ID" value="BAZ00922.1"/>
    <property type="molecule type" value="Genomic_DNA"/>
</dbReference>
<evidence type="ECO:0000313" key="1">
    <source>
        <dbReference type="EMBL" id="BAZ00922.1"/>
    </source>
</evidence>
<dbReference type="KEGG" id="ttq:NIES37_49200"/>
<sequence length="115" mass="12328">MFKLTPKFSAVLVTITALVLICLQLLGNNSVLSEQSDVKSLEQSTVVATAALPPSLVPAVLGGKQVYVLYVTRSQDTVLVRCYPGYEPTITVRAMGSNPKAQTQKEGVMICRPSS</sequence>
<proteinExistence type="predicted"/>
<organism evidence="1 2">
    <name type="scientific">Tolypothrix tenuis PCC 7101</name>
    <dbReference type="NCBI Taxonomy" id="231146"/>
    <lineage>
        <taxon>Bacteria</taxon>
        <taxon>Bacillati</taxon>
        <taxon>Cyanobacteriota</taxon>
        <taxon>Cyanophyceae</taxon>
        <taxon>Nostocales</taxon>
        <taxon>Tolypothrichaceae</taxon>
        <taxon>Tolypothrix</taxon>
    </lineage>
</organism>